<evidence type="ECO:0000256" key="3">
    <source>
        <dbReference type="ARBA" id="ARBA00022692"/>
    </source>
</evidence>
<evidence type="ECO:0008006" key="8">
    <source>
        <dbReference type="Google" id="ProtNLM"/>
    </source>
</evidence>
<accession>A0A7C3GDQ7</accession>
<dbReference type="AlphaFoldDB" id="A0A7C3GDQ7"/>
<dbReference type="PANTHER" id="PTHR30250">
    <property type="entry name" value="PST FAMILY PREDICTED COLANIC ACID TRANSPORTER"/>
    <property type="match status" value="1"/>
</dbReference>
<reference evidence="7" key="1">
    <citation type="journal article" date="2020" name="mSystems">
        <title>Genome- and Community-Level Interaction Insights into Carbon Utilization and Element Cycling Functions of Hydrothermarchaeota in Hydrothermal Sediment.</title>
        <authorList>
            <person name="Zhou Z."/>
            <person name="Liu Y."/>
            <person name="Xu W."/>
            <person name="Pan J."/>
            <person name="Luo Z.H."/>
            <person name="Li M."/>
        </authorList>
    </citation>
    <scope>NUCLEOTIDE SEQUENCE [LARGE SCALE GENOMIC DNA]</scope>
    <source>
        <strain evidence="7">HyVt-489</strain>
    </source>
</reference>
<evidence type="ECO:0000256" key="2">
    <source>
        <dbReference type="ARBA" id="ARBA00022475"/>
    </source>
</evidence>
<dbReference type="Pfam" id="PF13440">
    <property type="entry name" value="Polysacc_synt_3"/>
    <property type="match status" value="1"/>
</dbReference>
<feature type="transmembrane region" description="Helical" evidence="6">
    <location>
        <begin position="95"/>
        <end position="117"/>
    </location>
</feature>
<feature type="transmembrane region" description="Helical" evidence="6">
    <location>
        <begin position="313"/>
        <end position="335"/>
    </location>
</feature>
<keyword evidence="5 6" id="KW-0472">Membrane</keyword>
<keyword evidence="3 6" id="KW-0812">Transmembrane</keyword>
<dbReference type="GO" id="GO:0005886">
    <property type="term" value="C:plasma membrane"/>
    <property type="evidence" value="ECO:0007669"/>
    <property type="project" value="UniProtKB-SubCell"/>
</dbReference>
<dbReference type="InterPro" id="IPR050833">
    <property type="entry name" value="Poly_Biosynth_Transport"/>
</dbReference>
<gene>
    <name evidence="7" type="ORF">ENJ46_04960</name>
</gene>
<evidence type="ECO:0000256" key="6">
    <source>
        <dbReference type="SAM" id="Phobius"/>
    </source>
</evidence>
<dbReference type="EMBL" id="DRMN01000326">
    <property type="protein sequence ID" value="HFB55255.1"/>
    <property type="molecule type" value="Genomic_DNA"/>
</dbReference>
<evidence type="ECO:0000313" key="7">
    <source>
        <dbReference type="EMBL" id="HFB55255.1"/>
    </source>
</evidence>
<dbReference type="PANTHER" id="PTHR30250:SF11">
    <property type="entry name" value="O-ANTIGEN TRANSPORTER-RELATED"/>
    <property type="match status" value="1"/>
</dbReference>
<protein>
    <recommendedName>
        <fullName evidence="8">Lipopolysaccharide biosynthesis protein</fullName>
    </recommendedName>
</protein>
<sequence length="337" mass="37265">MKNTSGSSRFDVLLKHLFGGSERFRQNFVKIASATVLAQILGLLSLPILSRLFSSTDFGILTTYMMVQGISLALVTGRVDWLIPNVKRKRHAQRLISMGVMISLVMVVVIAAIFMGFEAHILAHLHLEEHALILWLVPLGLIAGSLQLLFQSWYVFRGNLGTVGWSKLAQAVVTLVLSLIFGVLALTGNGLVIAYIAGFFAAAFVLIRKNPEALPSFTFKKMKIYSKLLRIYFLQLLSLTGLSLTNIAMTMSLTFLILTFYGTQVLGWYGLVFRIATAPIGLITTALVQSFWTDAAILAKSNPVQLRQFYIKTLARLSMLSIPLGILFLCGPLYIPF</sequence>
<comment type="caution">
    <text evidence="7">The sequence shown here is derived from an EMBL/GenBank/DDBJ whole genome shotgun (WGS) entry which is preliminary data.</text>
</comment>
<comment type="subcellular location">
    <subcellularLocation>
        <location evidence="1">Cell membrane</location>
        <topology evidence="1">Multi-pass membrane protein</topology>
    </subcellularLocation>
</comment>
<feature type="transmembrane region" description="Helical" evidence="6">
    <location>
        <begin position="61"/>
        <end position="83"/>
    </location>
</feature>
<evidence type="ECO:0000256" key="4">
    <source>
        <dbReference type="ARBA" id="ARBA00022989"/>
    </source>
</evidence>
<proteinExistence type="predicted"/>
<feature type="transmembrane region" description="Helical" evidence="6">
    <location>
        <begin position="28"/>
        <end position="49"/>
    </location>
</feature>
<feature type="transmembrane region" description="Helical" evidence="6">
    <location>
        <begin position="192"/>
        <end position="208"/>
    </location>
</feature>
<feature type="transmembrane region" description="Helical" evidence="6">
    <location>
        <begin position="168"/>
        <end position="186"/>
    </location>
</feature>
<dbReference type="Proteomes" id="UP000886042">
    <property type="component" value="Unassembled WGS sequence"/>
</dbReference>
<keyword evidence="4 6" id="KW-1133">Transmembrane helix</keyword>
<evidence type="ECO:0000256" key="1">
    <source>
        <dbReference type="ARBA" id="ARBA00004651"/>
    </source>
</evidence>
<evidence type="ECO:0000256" key="5">
    <source>
        <dbReference type="ARBA" id="ARBA00023136"/>
    </source>
</evidence>
<feature type="transmembrane region" description="Helical" evidence="6">
    <location>
        <begin position="268"/>
        <end position="292"/>
    </location>
</feature>
<feature type="transmembrane region" description="Helical" evidence="6">
    <location>
        <begin position="132"/>
        <end position="156"/>
    </location>
</feature>
<feature type="transmembrane region" description="Helical" evidence="6">
    <location>
        <begin position="229"/>
        <end position="262"/>
    </location>
</feature>
<keyword evidence="2" id="KW-1003">Cell membrane</keyword>
<organism evidence="7">
    <name type="scientific">Hellea balneolensis</name>
    <dbReference type="NCBI Taxonomy" id="287478"/>
    <lineage>
        <taxon>Bacteria</taxon>
        <taxon>Pseudomonadati</taxon>
        <taxon>Pseudomonadota</taxon>
        <taxon>Alphaproteobacteria</taxon>
        <taxon>Maricaulales</taxon>
        <taxon>Robiginitomaculaceae</taxon>
        <taxon>Hellea</taxon>
    </lineage>
</organism>
<feature type="non-terminal residue" evidence="7">
    <location>
        <position position="337"/>
    </location>
</feature>
<name>A0A7C3GDQ7_9PROT</name>